<evidence type="ECO:0000313" key="1">
    <source>
        <dbReference type="EMBL" id="GLK02124.1"/>
    </source>
</evidence>
<dbReference type="InterPro" id="IPR037079">
    <property type="entry name" value="AF2212/PG0164-like_sf"/>
</dbReference>
<protein>
    <recommendedName>
        <fullName evidence="3">DUF1905 domain-containing protein</fullName>
    </recommendedName>
</protein>
<dbReference type="EMBL" id="BSET01000002">
    <property type="protein sequence ID" value="GLK02124.1"/>
    <property type="molecule type" value="Genomic_DNA"/>
</dbReference>
<evidence type="ECO:0008006" key="3">
    <source>
        <dbReference type="Google" id="ProtNLM"/>
    </source>
</evidence>
<dbReference type="RefSeq" id="WP_204939700.1">
    <property type="nucleotide sequence ID" value="NZ_BAAAUM010000002.1"/>
</dbReference>
<name>A0A9W6M9G2_9MICO</name>
<dbReference type="Pfam" id="PF08922">
    <property type="entry name" value="DUF1905"/>
    <property type="match status" value="1"/>
</dbReference>
<dbReference type="Proteomes" id="UP001142325">
    <property type="component" value="Unassembled WGS sequence"/>
</dbReference>
<reference evidence="1" key="2">
    <citation type="submission" date="2023-01" db="EMBL/GenBank/DDBJ databases">
        <authorList>
            <person name="Sun Q."/>
            <person name="Evtushenko L."/>
        </authorList>
    </citation>
    <scope>NUCLEOTIDE SEQUENCE</scope>
    <source>
        <strain evidence="1">VKM Ac-1958</strain>
    </source>
</reference>
<dbReference type="InterPro" id="IPR015018">
    <property type="entry name" value="DUF1905"/>
</dbReference>
<dbReference type="Gene3D" id="2.40.30.100">
    <property type="entry name" value="AF2212/PG0164-like"/>
    <property type="match status" value="1"/>
</dbReference>
<gene>
    <name evidence="1" type="ORF">GCM10017596_18390</name>
</gene>
<dbReference type="AlphaFoldDB" id="A0A9W6M9G2"/>
<sequence>MQIEFDSTVIRWNKRLDSWYFATMPEEISVPLRELPAPPRGFNSLRVRARIGATSWNTSIFFSDGVFVLPLKKQIRDERGIAEGDQITIDLDILDL</sequence>
<comment type="caution">
    <text evidence="1">The sequence shown here is derived from an EMBL/GenBank/DDBJ whole genome shotgun (WGS) entry which is preliminary data.</text>
</comment>
<proteinExistence type="predicted"/>
<dbReference type="SUPFAM" id="SSF141694">
    <property type="entry name" value="AF2212/PG0164-like"/>
    <property type="match status" value="1"/>
</dbReference>
<evidence type="ECO:0000313" key="2">
    <source>
        <dbReference type="Proteomes" id="UP001142325"/>
    </source>
</evidence>
<reference evidence="1" key="1">
    <citation type="journal article" date="2014" name="Int. J. Syst. Evol. Microbiol.">
        <title>Complete genome sequence of Corynebacterium casei LMG S-19264T (=DSM 44701T), isolated from a smear-ripened cheese.</title>
        <authorList>
            <consortium name="US DOE Joint Genome Institute (JGI-PGF)"/>
            <person name="Walter F."/>
            <person name="Albersmeier A."/>
            <person name="Kalinowski J."/>
            <person name="Ruckert C."/>
        </authorList>
    </citation>
    <scope>NUCLEOTIDE SEQUENCE</scope>
    <source>
        <strain evidence="1">VKM Ac-1958</strain>
    </source>
</reference>
<organism evidence="1 2">
    <name type="scientific">Microbacterium keratanolyticum</name>
    <dbReference type="NCBI Taxonomy" id="67574"/>
    <lineage>
        <taxon>Bacteria</taxon>
        <taxon>Bacillati</taxon>
        <taxon>Actinomycetota</taxon>
        <taxon>Actinomycetes</taxon>
        <taxon>Micrococcales</taxon>
        <taxon>Microbacteriaceae</taxon>
        <taxon>Microbacterium</taxon>
    </lineage>
</organism>
<keyword evidence="2" id="KW-1185">Reference proteome</keyword>
<accession>A0A9W6M9G2</accession>